<dbReference type="PANTHER" id="PTHR19818">
    <property type="entry name" value="ZINC FINGER PROTEIN ZIC AND GLI"/>
    <property type="match status" value="1"/>
</dbReference>
<dbReference type="EMBL" id="JADNRY010000008">
    <property type="protein sequence ID" value="KAF9075847.1"/>
    <property type="molecule type" value="Genomic_DNA"/>
</dbReference>
<reference evidence="8" key="1">
    <citation type="submission" date="2020-11" db="EMBL/GenBank/DDBJ databases">
        <authorList>
            <consortium name="DOE Joint Genome Institute"/>
            <person name="Ahrendt S."/>
            <person name="Riley R."/>
            <person name="Andreopoulos W."/>
            <person name="Labutti K."/>
            <person name="Pangilinan J."/>
            <person name="Ruiz-Duenas F.J."/>
            <person name="Barrasa J.M."/>
            <person name="Sanchez-Garcia M."/>
            <person name="Camarero S."/>
            <person name="Miyauchi S."/>
            <person name="Serrano A."/>
            <person name="Linde D."/>
            <person name="Babiker R."/>
            <person name="Drula E."/>
            <person name="Ayuso-Fernandez I."/>
            <person name="Pacheco R."/>
            <person name="Padilla G."/>
            <person name="Ferreira P."/>
            <person name="Barriuso J."/>
            <person name="Kellner H."/>
            <person name="Castanera R."/>
            <person name="Alfaro M."/>
            <person name="Ramirez L."/>
            <person name="Pisabarro A.G."/>
            <person name="Kuo A."/>
            <person name="Tritt A."/>
            <person name="Lipzen A."/>
            <person name="He G."/>
            <person name="Yan M."/>
            <person name="Ng V."/>
            <person name="Cullen D."/>
            <person name="Martin F."/>
            <person name="Rosso M.-N."/>
            <person name="Henrissat B."/>
            <person name="Hibbett D."/>
            <person name="Martinez A.T."/>
            <person name="Grigoriev I.V."/>
        </authorList>
    </citation>
    <scope>NUCLEOTIDE SEQUENCE</scope>
    <source>
        <strain evidence="8">AH 40177</strain>
    </source>
</reference>
<name>A0A9P5Q740_9AGAR</name>
<dbReference type="AlphaFoldDB" id="A0A9P5Q740"/>
<feature type="region of interest" description="Disordered" evidence="6">
    <location>
        <begin position="90"/>
        <end position="220"/>
    </location>
</feature>
<keyword evidence="1" id="KW-0479">Metal-binding</keyword>
<feature type="compositionally biased region" description="Basic residues" evidence="6">
    <location>
        <begin position="183"/>
        <end position="194"/>
    </location>
</feature>
<organism evidence="8 9">
    <name type="scientific">Rhodocollybia butyracea</name>
    <dbReference type="NCBI Taxonomy" id="206335"/>
    <lineage>
        <taxon>Eukaryota</taxon>
        <taxon>Fungi</taxon>
        <taxon>Dikarya</taxon>
        <taxon>Basidiomycota</taxon>
        <taxon>Agaricomycotina</taxon>
        <taxon>Agaricomycetes</taxon>
        <taxon>Agaricomycetidae</taxon>
        <taxon>Agaricales</taxon>
        <taxon>Marasmiineae</taxon>
        <taxon>Omphalotaceae</taxon>
        <taxon>Rhodocollybia</taxon>
    </lineage>
</organism>
<proteinExistence type="predicted"/>
<dbReference type="Proteomes" id="UP000772434">
    <property type="component" value="Unassembled WGS sequence"/>
</dbReference>
<dbReference type="PANTHER" id="PTHR19818:SF159">
    <property type="entry name" value="C2H2-TYPE DOMAIN-CONTAINING PROTEIN"/>
    <property type="match status" value="1"/>
</dbReference>
<evidence type="ECO:0000256" key="6">
    <source>
        <dbReference type="SAM" id="MobiDB-lite"/>
    </source>
</evidence>
<dbReference type="PROSITE" id="PS00028">
    <property type="entry name" value="ZINC_FINGER_C2H2_1"/>
    <property type="match status" value="2"/>
</dbReference>
<dbReference type="InterPro" id="IPR013087">
    <property type="entry name" value="Znf_C2H2_type"/>
</dbReference>
<keyword evidence="4" id="KW-0862">Zinc</keyword>
<evidence type="ECO:0000256" key="3">
    <source>
        <dbReference type="ARBA" id="ARBA00022771"/>
    </source>
</evidence>
<keyword evidence="3 5" id="KW-0863">Zinc-finger</keyword>
<feature type="compositionally biased region" description="Polar residues" evidence="6">
    <location>
        <begin position="195"/>
        <end position="218"/>
    </location>
</feature>
<dbReference type="GO" id="GO:0008270">
    <property type="term" value="F:zinc ion binding"/>
    <property type="evidence" value="ECO:0007669"/>
    <property type="project" value="UniProtKB-KW"/>
</dbReference>
<dbReference type="OrthoDB" id="654211at2759"/>
<dbReference type="FunFam" id="3.30.160.60:FF:000110">
    <property type="entry name" value="Zinc finger protein-like"/>
    <property type="match status" value="1"/>
</dbReference>
<dbReference type="GO" id="GO:0000981">
    <property type="term" value="F:DNA-binding transcription factor activity, RNA polymerase II-specific"/>
    <property type="evidence" value="ECO:0007669"/>
    <property type="project" value="TreeGrafter"/>
</dbReference>
<evidence type="ECO:0000259" key="7">
    <source>
        <dbReference type="PROSITE" id="PS50157"/>
    </source>
</evidence>
<evidence type="ECO:0000313" key="9">
    <source>
        <dbReference type="Proteomes" id="UP000772434"/>
    </source>
</evidence>
<keyword evidence="9" id="KW-1185">Reference proteome</keyword>
<dbReference type="GO" id="GO:0005634">
    <property type="term" value="C:nucleus"/>
    <property type="evidence" value="ECO:0007669"/>
    <property type="project" value="UniProtKB-ARBA"/>
</dbReference>
<evidence type="ECO:0000256" key="1">
    <source>
        <dbReference type="ARBA" id="ARBA00022723"/>
    </source>
</evidence>
<dbReference type="SMART" id="SM00355">
    <property type="entry name" value="ZnF_C2H2"/>
    <property type="match status" value="3"/>
</dbReference>
<feature type="compositionally biased region" description="Low complexity" evidence="6">
    <location>
        <begin position="92"/>
        <end position="114"/>
    </location>
</feature>
<dbReference type="PROSITE" id="PS50157">
    <property type="entry name" value="ZINC_FINGER_C2H2_2"/>
    <property type="match status" value="2"/>
</dbReference>
<dbReference type="GO" id="GO:0045944">
    <property type="term" value="P:positive regulation of transcription by RNA polymerase II"/>
    <property type="evidence" value="ECO:0007669"/>
    <property type="project" value="UniProtKB-ARBA"/>
</dbReference>
<dbReference type="GO" id="GO:0000978">
    <property type="term" value="F:RNA polymerase II cis-regulatory region sequence-specific DNA binding"/>
    <property type="evidence" value="ECO:0007669"/>
    <property type="project" value="TreeGrafter"/>
</dbReference>
<feature type="compositionally biased region" description="Polar residues" evidence="6">
    <location>
        <begin position="38"/>
        <end position="51"/>
    </location>
</feature>
<protein>
    <recommendedName>
        <fullName evidence="7">C2H2-type domain-containing protein</fullName>
    </recommendedName>
</protein>
<evidence type="ECO:0000256" key="5">
    <source>
        <dbReference type="PROSITE-ProRule" id="PRU00042"/>
    </source>
</evidence>
<dbReference type="SUPFAM" id="SSF57667">
    <property type="entry name" value="beta-beta-alpha zinc fingers"/>
    <property type="match status" value="1"/>
</dbReference>
<comment type="caution">
    <text evidence="8">The sequence shown here is derived from an EMBL/GenBank/DDBJ whole genome shotgun (WGS) entry which is preliminary data.</text>
</comment>
<sequence length="362" mass="40587">MSHIGDTPLSPAIEEAIFRLEKLQERLTLAERMREDTSSPSQQSHGNTLPSISDAGLSKFTGTTATFSWPALMPSSRLEEPRMFRKLEETLSARSQPRTSPTSSSRTSPGPTSSECTSPISDSSSVKRRRSDDEDDGEAGDVVHGSEKTLGGTRIIRTRKELFNDTRPTPLATSDIAPSYSPPRKKQSPRKSQPRRITTNFSSGAESDAVATSPSSSVDPFENLRKSNWERFAEYREDAFHCLWRGCYEYAAKKQLVKRHIETTHMKLKPFACSYCDRRFPQKTSLNVHVASKHTRDNPYKCPFEGCVKAYNDPARLHRHKIDVHNYVPKTTIRCKKKAKVSTGASDYEAVPFSVSLPSRSL</sequence>
<dbReference type="Gene3D" id="3.30.160.60">
    <property type="entry name" value="Classic Zinc Finger"/>
    <property type="match status" value="2"/>
</dbReference>
<dbReference type="InterPro" id="IPR036236">
    <property type="entry name" value="Znf_C2H2_sf"/>
</dbReference>
<accession>A0A9P5Q740</accession>
<feature type="domain" description="C2H2-type" evidence="7">
    <location>
        <begin position="300"/>
        <end position="325"/>
    </location>
</feature>
<feature type="region of interest" description="Disordered" evidence="6">
    <location>
        <begin position="32"/>
        <end position="57"/>
    </location>
</feature>
<gene>
    <name evidence="8" type="ORF">BDP27DRAFT_960994</name>
</gene>
<keyword evidence="2" id="KW-0677">Repeat</keyword>
<dbReference type="InterPro" id="IPR050329">
    <property type="entry name" value="GLI_C2H2-zinc-finger"/>
</dbReference>
<evidence type="ECO:0000313" key="8">
    <source>
        <dbReference type="EMBL" id="KAF9075847.1"/>
    </source>
</evidence>
<evidence type="ECO:0000256" key="2">
    <source>
        <dbReference type="ARBA" id="ARBA00022737"/>
    </source>
</evidence>
<feature type="domain" description="C2H2-type" evidence="7">
    <location>
        <begin position="271"/>
        <end position="299"/>
    </location>
</feature>
<evidence type="ECO:0000256" key="4">
    <source>
        <dbReference type="ARBA" id="ARBA00022833"/>
    </source>
</evidence>